<feature type="compositionally biased region" description="Low complexity" evidence="3">
    <location>
        <begin position="2023"/>
        <end position="2037"/>
    </location>
</feature>
<keyword evidence="1" id="KW-0547">Nucleotide-binding</keyword>
<dbReference type="PANTHER" id="PTHR40788:SF2">
    <property type="entry name" value="CLR5 DOMAIN-CONTAINING PROTEIN"/>
    <property type="match status" value="1"/>
</dbReference>
<feature type="compositionally biased region" description="Basic and acidic residues" evidence="3">
    <location>
        <begin position="1888"/>
        <end position="1944"/>
    </location>
</feature>
<dbReference type="InterPro" id="IPR001401">
    <property type="entry name" value="Dynamin_GTPase"/>
</dbReference>
<feature type="compositionally biased region" description="Low complexity" evidence="3">
    <location>
        <begin position="1825"/>
        <end position="1836"/>
    </location>
</feature>
<dbReference type="Gene3D" id="3.40.50.300">
    <property type="entry name" value="P-loop containing nucleotide triphosphate hydrolases"/>
    <property type="match status" value="1"/>
</dbReference>
<feature type="domain" description="GED" evidence="4">
    <location>
        <begin position="630"/>
        <end position="724"/>
    </location>
</feature>
<dbReference type="GO" id="GO:0003924">
    <property type="term" value="F:GTPase activity"/>
    <property type="evidence" value="ECO:0007669"/>
    <property type="project" value="InterPro"/>
</dbReference>
<dbReference type="PANTHER" id="PTHR40788">
    <property type="entry name" value="CLR5 DOMAIN-CONTAINING PROTEIN-RELATED"/>
    <property type="match status" value="1"/>
</dbReference>
<dbReference type="PROSITE" id="PS51718">
    <property type="entry name" value="G_DYNAMIN_2"/>
    <property type="match status" value="1"/>
</dbReference>
<feature type="domain" description="Dynamin-type G" evidence="5">
    <location>
        <begin position="33"/>
        <end position="329"/>
    </location>
</feature>
<feature type="region of interest" description="Disordered" evidence="3">
    <location>
        <begin position="1825"/>
        <end position="1875"/>
    </location>
</feature>
<feature type="non-terminal residue" evidence="6">
    <location>
        <position position="1"/>
    </location>
</feature>
<organism evidence="6 7">
    <name type="scientific">Aureobasidium melanogenum</name>
    <name type="common">Aureobasidium pullulans var. melanogenum</name>
    <dbReference type="NCBI Taxonomy" id="46634"/>
    <lineage>
        <taxon>Eukaryota</taxon>
        <taxon>Fungi</taxon>
        <taxon>Dikarya</taxon>
        <taxon>Ascomycota</taxon>
        <taxon>Pezizomycotina</taxon>
        <taxon>Dothideomycetes</taxon>
        <taxon>Dothideomycetidae</taxon>
        <taxon>Dothideales</taxon>
        <taxon>Saccotheciaceae</taxon>
        <taxon>Aureobasidium</taxon>
    </lineage>
</organism>
<dbReference type="PRINTS" id="PR00195">
    <property type="entry name" value="DYNAMIN"/>
</dbReference>
<dbReference type="OrthoDB" id="2922289at2759"/>
<feature type="region of interest" description="Disordered" evidence="3">
    <location>
        <begin position="1337"/>
        <end position="1417"/>
    </location>
</feature>
<keyword evidence="2" id="KW-0342">GTP-binding</keyword>
<dbReference type="InterPro" id="IPR045063">
    <property type="entry name" value="Dynamin_N"/>
</dbReference>
<feature type="compositionally biased region" description="Basic and acidic residues" evidence="3">
    <location>
        <begin position="1400"/>
        <end position="1417"/>
    </location>
</feature>
<dbReference type="Pfam" id="PF00350">
    <property type="entry name" value="Dynamin_N"/>
    <property type="match status" value="1"/>
</dbReference>
<feature type="compositionally biased region" description="Polar residues" evidence="3">
    <location>
        <begin position="1848"/>
        <end position="1858"/>
    </location>
</feature>
<protein>
    <submittedName>
        <fullName evidence="6">Dynamin GTPase</fullName>
    </submittedName>
</protein>
<dbReference type="InterPro" id="IPR020850">
    <property type="entry name" value="GED_dom"/>
</dbReference>
<sequence>MHHMTTTSMAGHMVDPSLLDKIDKLFACGVGDHIPLPQLVVVGDQSSGKSSVLEGITKLPFPRDSGLCTRFATQITFRRAPTTSTTVTIIPHKGATQAYADKLRAWKSVTNAALEPVSFSKTMKDVHKLMGLSDSAEDNDGKSTFSEDVLKVEVTGPEQEHFSVVDVPGIFRTATKGVTTLADASMVKSMVRRYMINPRSVMLVVIPANVDIATQEILTLAEEADPEGHRTLGVLTKPDLVDPGAEAGVLQLIKGEKHPLNLGWCIVRNLGQQQIQDTAADRSSVEKAFFRDITPWNELDQDRVGVDALRSRLQEVLASNIRREFSNVKREVLTKLSLAKRSLKELGDKRQTPDEQRRFIMDIASRFREVVSLALNGNYSGNRWFDQEPDLMYVTAVVNRNERFANDIEKHGHTYAFKFDYSPENAEKQDTTSNGGQGLVLRHTKNIDDLEDLISGDRLIDDKICSNIIEWLSELYKGSRGFELGTFDKNLLSRTMKAQSKKWEPFAHGYILDIVHLAHRFVATLLRHVCPTARVREGIMSILMEPLLDIYRRALEQVQFLLRVEHNNPQTINHYFNDNLEKSRQKRLRASLEKHATVQANGFGIPGIRSTIALDDIVQNHPMSNAQHTVFEVHDILKAYYKVARKRFVDNICMQAADYLLVTGPNNPLKILSPQFVSALSDEQLEEIAGEDIGLRRKRTALVKEVKDMEVAMDSSASEEDDNCLCCRICRFQGGLDLPTLTIADLDDLRTQSQAFSISIFRQWVFLNKILKRFEAQIQKRWTKRNNHQRLAVLLQAWPHMAATHRPEFATLRKISMNNNKRRPNQAREKEAYLWPFINQEDLVQAHNLLIFLNSRGRHLPDKFAFGDQHQASIGKPCGTSEVDKYKMSLHGQRSPKTYGSLVLRDTGDKVQQQLRLEPAVGLQVLEVQERILDFLVKCCRLILHDMDLTQLNLVETKPAPPQIKLTLPVHTITAMAELAPYRLPQKLDLKRLKVLVSARREEAEEHVWALREDPGYFAQTMREWSEHSPFMVPDKFKKVHIMVGEPAFWDKVATSMIFHAYSSLIYFATVEDAVNMAQKNLDSCRHKIELSSSLPPEVEKWFQRLDCLVQVVAEEPLRDLTLGFPASPPMRYGYERSGSDLSPTFDTLKIKMGRLSAGWRVQVLFRTLLSPEQQKKHGLNNTVEEIQRTLDEHSNDSDLISSWVASRFSDVALLSEARRQLGLFQPWCTAWRTKSFIEEDTPYFFSMVECVHEFTSCAVLDAADPAFYAYPSDKRRTRETIAQMRLAEKRLDKFWATVDNHCEVHTSYSVLHLLMDFFSDWNRKIHRTKRWVEPKEGNCSLSQQLEDDKDEETGLPLHVFDPNARCAHPKKSELLGGITPQKSKAKTRPDGHTPSPMQETRRDSATSTDDKNETEMKKIKVNKRAFKVFSTMFHVPSATEQQNTGEVAWTEFLYSMKTIGFSVEKLYGSSWQFTPDTIDLQRSIQFHEPHPRAKMWYWLSKAYGRRLHRAYGWTGETFDLEKTEKGLTQRRAAAPSNDDGLNKNIWSGHSPLGNTLNIVLDIMLDENLPAFFYRNSPDGIAHHKGIFFSIRGSDPSPAYSLRHGDPATSRNCYAAGLFDCYNPEVLYGEVLIKPEWTHPSLSQEEIRLNGGVPPPPTPILPTQFTVQLYNPDLQVIVTQKPGSWGGSASYEFSLPQLVFRTPSASTLDRTQDDPGASLVTPKLNFVWRKESKLSKDLTAYMTGKSTDEVVKKKHRDPDIIVGLFRALRELTIYEPNLYRVELEDPKGLELVLLLSAAVIKDLYFSNDINQIFNVSDPCRLASLPTAASPSPLAANADRRKSLPRLRTSPSGAATTQRPPLAGVGTASAPDPRTQWELDAETARLRAQVEAEEREMKRQEAARRREREKADEAETRRLRKMVEEEEREARRRQEEIDRETERLRKQYRLQPPSPVGNQHRHSAPSLPIQQQAGPSRPVPVAPTYGSNGVIMSGGNPHVPPAAGPPKMKKKSFWGLRSNSDQGNSSNNKLSKKSSAVW</sequence>
<accession>A0A9P8GBC7</accession>
<dbReference type="FunFam" id="3.40.50.300:FF:001425">
    <property type="entry name" value="Dynamin GTPase, putative"/>
    <property type="match status" value="1"/>
</dbReference>
<dbReference type="SMART" id="SM00053">
    <property type="entry name" value="DYNc"/>
    <property type="match status" value="1"/>
</dbReference>
<dbReference type="InterPro" id="IPR027417">
    <property type="entry name" value="P-loop_NTPase"/>
</dbReference>
<evidence type="ECO:0000256" key="2">
    <source>
        <dbReference type="ARBA" id="ARBA00023134"/>
    </source>
</evidence>
<dbReference type="SUPFAM" id="SSF52540">
    <property type="entry name" value="P-loop containing nucleoside triphosphate hydrolases"/>
    <property type="match status" value="1"/>
</dbReference>
<dbReference type="GO" id="GO:0005525">
    <property type="term" value="F:GTP binding"/>
    <property type="evidence" value="ECO:0007669"/>
    <property type="project" value="InterPro"/>
</dbReference>
<evidence type="ECO:0000313" key="7">
    <source>
        <dbReference type="Proteomes" id="UP000767238"/>
    </source>
</evidence>
<feature type="region of interest" description="Disordered" evidence="3">
    <location>
        <begin position="1888"/>
        <end position="2037"/>
    </location>
</feature>
<reference evidence="6" key="1">
    <citation type="journal article" date="2021" name="J Fungi (Basel)">
        <title>Virulence traits and population genomics of the black yeast Aureobasidium melanogenum.</title>
        <authorList>
            <person name="Cernosa A."/>
            <person name="Sun X."/>
            <person name="Gostincar C."/>
            <person name="Fang C."/>
            <person name="Gunde-Cimerman N."/>
            <person name="Song Z."/>
        </authorList>
    </citation>
    <scope>NUCLEOTIDE SEQUENCE</scope>
    <source>
        <strain evidence="6">EXF-8016</strain>
    </source>
</reference>
<comment type="caution">
    <text evidence="6">The sequence shown here is derived from an EMBL/GenBank/DDBJ whole genome shotgun (WGS) entry which is preliminary data.</text>
</comment>
<evidence type="ECO:0000259" key="4">
    <source>
        <dbReference type="PROSITE" id="PS51388"/>
    </source>
</evidence>
<name>A0A9P8GBC7_AURME</name>
<dbReference type="EMBL" id="JAHFYH010000060">
    <property type="protein sequence ID" value="KAH0216823.1"/>
    <property type="molecule type" value="Genomic_DNA"/>
</dbReference>
<dbReference type="InterPro" id="IPR000375">
    <property type="entry name" value="Dynamin_stalk"/>
</dbReference>
<dbReference type="CDD" id="cd08771">
    <property type="entry name" value="DLP_1"/>
    <property type="match status" value="1"/>
</dbReference>
<evidence type="ECO:0000313" key="6">
    <source>
        <dbReference type="EMBL" id="KAH0216823.1"/>
    </source>
</evidence>
<evidence type="ECO:0000259" key="5">
    <source>
        <dbReference type="PROSITE" id="PS51718"/>
    </source>
</evidence>
<dbReference type="InterPro" id="IPR022812">
    <property type="entry name" value="Dynamin"/>
</dbReference>
<gene>
    <name evidence="6" type="ORF">KCV03_g7362</name>
</gene>
<proteinExistence type="predicted"/>
<reference evidence="6" key="2">
    <citation type="submission" date="2021-08" db="EMBL/GenBank/DDBJ databases">
        <authorList>
            <person name="Gostincar C."/>
            <person name="Sun X."/>
            <person name="Song Z."/>
            <person name="Gunde-Cimerman N."/>
        </authorList>
    </citation>
    <scope>NUCLEOTIDE SEQUENCE</scope>
    <source>
        <strain evidence="6">EXF-8016</strain>
    </source>
</reference>
<dbReference type="Proteomes" id="UP000767238">
    <property type="component" value="Unassembled WGS sequence"/>
</dbReference>
<evidence type="ECO:0000256" key="1">
    <source>
        <dbReference type="ARBA" id="ARBA00022741"/>
    </source>
</evidence>
<dbReference type="Pfam" id="PF01031">
    <property type="entry name" value="Dynamin_M"/>
    <property type="match status" value="1"/>
</dbReference>
<evidence type="ECO:0000256" key="3">
    <source>
        <dbReference type="SAM" id="MobiDB-lite"/>
    </source>
</evidence>
<dbReference type="InterPro" id="IPR030381">
    <property type="entry name" value="G_DYNAMIN_dom"/>
</dbReference>
<dbReference type="PROSITE" id="PS51388">
    <property type="entry name" value="GED"/>
    <property type="match status" value="1"/>
</dbReference>